<gene>
    <name evidence="2" type="ORF">BXYJ_LOCUS2632</name>
</gene>
<evidence type="ECO:0000313" key="2">
    <source>
        <dbReference type="EMBL" id="CAD5211860.1"/>
    </source>
</evidence>
<name>A0A7I8XMP7_BURXY</name>
<evidence type="ECO:0000313" key="3">
    <source>
        <dbReference type="Proteomes" id="UP000659654"/>
    </source>
</evidence>
<organism evidence="2 3">
    <name type="scientific">Bursaphelenchus xylophilus</name>
    <name type="common">Pinewood nematode worm</name>
    <name type="synonym">Aphelenchoides xylophilus</name>
    <dbReference type="NCBI Taxonomy" id="6326"/>
    <lineage>
        <taxon>Eukaryota</taxon>
        <taxon>Metazoa</taxon>
        <taxon>Ecdysozoa</taxon>
        <taxon>Nematoda</taxon>
        <taxon>Chromadorea</taxon>
        <taxon>Rhabditida</taxon>
        <taxon>Tylenchina</taxon>
        <taxon>Tylenchomorpha</taxon>
        <taxon>Aphelenchoidea</taxon>
        <taxon>Aphelenchoididae</taxon>
        <taxon>Bursaphelenchus</taxon>
    </lineage>
</organism>
<keyword evidence="3" id="KW-1185">Reference proteome</keyword>
<dbReference type="AlphaFoldDB" id="A0A7I8XMP7"/>
<accession>A0A7I8XMP7</accession>
<reference evidence="2" key="1">
    <citation type="submission" date="2020-09" db="EMBL/GenBank/DDBJ databases">
        <authorList>
            <person name="Kikuchi T."/>
        </authorList>
    </citation>
    <scope>NUCLEOTIDE SEQUENCE</scope>
    <source>
        <strain evidence="2">Ka4C1</strain>
    </source>
</reference>
<comment type="caution">
    <text evidence="2">The sequence shown here is derived from an EMBL/GenBank/DDBJ whole genome shotgun (WGS) entry which is preliminary data.</text>
</comment>
<proteinExistence type="predicted"/>
<feature type="region of interest" description="Disordered" evidence="1">
    <location>
        <begin position="112"/>
        <end position="135"/>
    </location>
</feature>
<evidence type="ECO:0000256" key="1">
    <source>
        <dbReference type="SAM" id="MobiDB-lite"/>
    </source>
</evidence>
<dbReference type="EMBL" id="CAJFDI010000001">
    <property type="protein sequence ID" value="CAD5211860.1"/>
    <property type="molecule type" value="Genomic_DNA"/>
</dbReference>
<dbReference type="Proteomes" id="UP000659654">
    <property type="component" value="Unassembled WGS sequence"/>
</dbReference>
<protein>
    <submittedName>
        <fullName evidence="2">(pine wood nematode) hypothetical protein</fullName>
    </submittedName>
</protein>
<dbReference type="EMBL" id="CAJFCV020000001">
    <property type="protein sequence ID" value="CAG9089308.1"/>
    <property type="molecule type" value="Genomic_DNA"/>
</dbReference>
<dbReference type="Proteomes" id="UP000582659">
    <property type="component" value="Unassembled WGS sequence"/>
</dbReference>
<sequence length="135" mass="15199">MTRQLGYGITKKGIFSTALPELGLTKTSFLVGFVKPEHFTVLLYELAISLLWLAHGLISSSELCSIHYLRIFWTSVRRITKATEILIPSHRHIFKFLFSSTSCQISTNYGPQLQQQHSDHKGPPPPGSETEIRTA</sequence>